<feature type="region of interest" description="Disordered" evidence="1">
    <location>
        <begin position="237"/>
        <end position="263"/>
    </location>
</feature>
<evidence type="ECO:0000256" key="1">
    <source>
        <dbReference type="SAM" id="MobiDB-lite"/>
    </source>
</evidence>
<evidence type="ECO:0000313" key="2">
    <source>
        <dbReference type="Proteomes" id="UP000887561"/>
    </source>
</evidence>
<dbReference type="SUPFAM" id="SSF56112">
    <property type="entry name" value="Protein kinase-like (PK-like)"/>
    <property type="match status" value="1"/>
</dbReference>
<dbReference type="Gene3D" id="1.10.510.10">
    <property type="entry name" value="Transferase(Phosphotransferase) domain 1"/>
    <property type="match status" value="1"/>
</dbReference>
<feature type="region of interest" description="Disordered" evidence="1">
    <location>
        <begin position="1"/>
        <end position="32"/>
    </location>
</feature>
<dbReference type="Proteomes" id="UP000887561">
    <property type="component" value="Unplaced"/>
</dbReference>
<dbReference type="InterPro" id="IPR050235">
    <property type="entry name" value="CK1_Ser-Thr_kinase"/>
</dbReference>
<dbReference type="InterPro" id="IPR011009">
    <property type="entry name" value="Kinase-like_dom_sf"/>
</dbReference>
<organism evidence="2 3">
    <name type="scientific">Meloidogyne javanica</name>
    <name type="common">Root-knot nematode worm</name>
    <dbReference type="NCBI Taxonomy" id="6303"/>
    <lineage>
        <taxon>Eukaryota</taxon>
        <taxon>Metazoa</taxon>
        <taxon>Ecdysozoa</taxon>
        <taxon>Nematoda</taxon>
        <taxon>Chromadorea</taxon>
        <taxon>Rhabditida</taxon>
        <taxon>Tylenchina</taxon>
        <taxon>Tylenchomorpha</taxon>
        <taxon>Tylenchoidea</taxon>
        <taxon>Meloidogynidae</taxon>
        <taxon>Meloidogyninae</taxon>
        <taxon>Meloidogyne</taxon>
        <taxon>Meloidogyne incognita group</taxon>
    </lineage>
</organism>
<dbReference type="WBParaSite" id="scaffold12548_cov281.g16382">
    <property type="protein sequence ID" value="scaffold12548_cov281.g16382"/>
    <property type="gene ID" value="scaffold12548_cov281.g16382"/>
</dbReference>
<evidence type="ECO:0000313" key="3">
    <source>
        <dbReference type="WBParaSite" id="scaffold12548_cov281.g16382"/>
    </source>
</evidence>
<reference evidence="3" key="1">
    <citation type="submission" date="2022-11" db="UniProtKB">
        <authorList>
            <consortium name="WormBaseParasite"/>
        </authorList>
    </citation>
    <scope>IDENTIFICATION</scope>
</reference>
<sequence>LRCDDLARKADRRPTPDAAKAQVLDSHNSSDWHPAYEGEKEFSQKDLKKYPLDFKVAFRGTYRYCSLNAQKCIDQGRVDDIWSVMYTLIECKKRKLPWTGIKPRQCQTLKESITSAELLEGCPPSFARIIEHLTPLGFVDEPNYDSLVQWLNEDLQADPDANSVFDWQRGSSASFRRMSADVTGSDPEASFALMSETVQTEESLFTTLAVSDEEDGSTVEYDDTIENMPSDKKIMNIESVKEKQKKGAAEKEMTTNPPEDKKK</sequence>
<name>A0A915LIA5_MELJA</name>
<accession>A0A915LIA5</accession>
<protein>
    <submittedName>
        <fullName evidence="3">Uncharacterized protein</fullName>
    </submittedName>
</protein>
<keyword evidence="2" id="KW-1185">Reference proteome</keyword>
<feature type="compositionally biased region" description="Basic and acidic residues" evidence="1">
    <location>
        <begin position="1"/>
        <end position="15"/>
    </location>
</feature>
<proteinExistence type="predicted"/>
<dbReference type="AlphaFoldDB" id="A0A915LIA5"/>
<dbReference type="PANTHER" id="PTHR11909">
    <property type="entry name" value="CASEIN KINASE-RELATED"/>
    <property type="match status" value="1"/>
</dbReference>